<reference evidence="1" key="1">
    <citation type="submission" date="2014-11" db="EMBL/GenBank/DDBJ databases">
        <authorList>
            <person name="Amaro Gonzalez C."/>
        </authorList>
    </citation>
    <scope>NUCLEOTIDE SEQUENCE</scope>
</reference>
<accession>A0A0E9XW86</accession>
<reference evidence="1" key="2">
    <citation type="journal article" date="2015" name="Fish Shellfish Immunol.">
        <title>Early steps in the European eel (Anguilla anguilla)-Vibrio vulnificus interaction in the gills: Role of the RtxA13 toxin.</title>
        <authorList>
            <person name="Callol A."/>
            <person name="Pajuelo D."/>
            <person name="Ebbesson L."/>
            <person name="Teles M."/>
            <person name="MacKenzie S."/>
            <person name="Amaro C."/>
        </authorList>
    </citation>
    <scope>NUCLEOTIDE SEQUENCE</scope>
</reference>
<sequence length="45" mass="5294">MQQMVHFQQLTKNVSRAVFELGHTTQLIRQRVNMSLVLIKVNLNE</sequence>
<organism evidence="1">
    <name type="scientific">Anguilla anguilla</name>
    <name type="common">European freshwater eel</name>
    <name type="synonym">Muraena anguilla</name>
    <dbReference type="NCBI Taxonomy" id="7936"/>
    <lineage>
        <taxon>Eukaryota</taxon>
        <taxon>Metazoa</taxon>
        <taxon>Chordata</taxon>
        <taxon>Craniata</taxon>
        <taxon>Vertebrata</taxon>
        <taxon>Euteleostomi</taxon>
        <taxon>Actinopterygii</taxon>
        <taxon>Neopterygii</taxon>
        <taxon>Teleostei</taxon>
        <taxon>Anguilliformes</taxon>
        <taxon>Anguillidae</taxon>
        <taxon>Anguilla</taxon>
    </lineage>
</organism>
<name>A0A0E9XW86_ANGAN</name>
<dbReference type="EMBL" id="GBXM01002452">
    <property type="protein sequence ID" value="JAI06126.1"/>
    <property type="molecule type" value="Transcribed_RNA"/>
</dbReference>
<proteinExistence type="predicted"/>
<protein>
    <submittedName>
        <fullName evidence="1">Uncharacterized protein</fullName>
    </submittedName>
</protein>
<evidence type="ECO:0000313" key="1">
    <source>
        <dbReference type="EMBL" id="JAI06126.1"/>
    </source>
</evidence>
<dbReference type="AlphaFoldDB" id="A0A0E9XW86"/>